<accession>A0ABT5DGR1</accession>
<proteinExistence type="predicted"/>
<evidence type="ECO:0000313" key="1">
    <source>
        <dbReference type="EMBL" id="MDC0712852.1"/>
    </source>
</evidence>
<sequence length="213" mass="23811">MQFLRGLALTWVSWGWLGCASGPSPVSEPATYGVQEGRVWVSGPWKAVAPSRDADDVIDQLCPAIMRLPRAQNGDHGQEYCGVIYTLEDGTYYASHPSPLGDTRVGRVSSEKNCYVPRVVRDVRGQTVPIGDYHSHPWAPSPMTTSRRDRVAATQIYSIRIQFDKACHLQKLIPYMNEARPGELYERRGKSWKLIGLIRPENKANGAITRVDD</sequence>
<protein>
    <recommendedName>
        <fullName evidence="3">JAB domain-containing protein</fullName>
    </recommendedName>
</protein>
<dbReference type="EMBL" id="JAQNDM010000002">
    <property type="protein sequence ID" value="MDC0712852.1"/>
    <property type="molecule type" value="Genomic_DNA"/>
</dbReference>
<organism evidence="1 2">
    <name type="scientific">Stigmatella ashevillensis</name>
    <dbReference type="NCBI Taxonomy" id="2995309"/>
    <lineage>
        <taxon>Bacteria</taxon>
        <taxon>Pseudomonadati</taxon>
        <taxon>Myxococcota</taxon>
        <taxon>Myxococcia</taxon>
        <taxon>Myxococcales</taxon>
        <taxon>Cystobacterineae</taxon>
        <taxon>Archangiaceae</taxon>
        <taxon>Stigmatella</taxon>
    </lineage>
</organism>
<dbReference type="RefSeq" id="WP_272142997.1">
    <property type="nucleotide sequence ID" value="NZ_JAQNDM010000002.1"/>
</dbReference>
<dbReference type="Proteomes" id="UP001221838">
    <property type="component" value="Unassembled WGS sequence"/>
</dbReference>
<reference evidence="1 2" key="1">
    <citation type="submission" date="2022-11" db="EMBL/GenBank/DDBJ databases">
        <title>Minimal conservation of predation-associated metabolite biosynthetic gene clusters underscores biosynthetic potential of Myxococcota including descriptions for ten novel species: Archangium lansinium sp. nov., Myxococcus landrumus sp. nov., Nannocystis bai.</title>
        <authorList>
            <person name="Ahearne A."/>
            <person name="Stevens C."/>
            <person name="Dowd S."/>
        </authorList>
    </citation>
    <scope>NUCLEOTIDE SEQUENCE [LARGE SCALE GENOMIC DNA]</scope>
    <source>
        <strain evidence="1 2">NCWAL01</strain>
    </source>
</reference>
<dbReference type="PROSITE" id="PS51257">
    <property type="entry name" value="PROKAR_LIPOPROTEIN"/>
    <property type="match status" value="1"/>
</dbReference>
<evidence type="ECO:0008006" key="3">
    <source>
        <dbReference type="Google" id="ProtNLM"/>
    </source>
</evidence>
<name>A0ABT5DGR1_9BACT</name>
<keyword evidence="2" id="KW-1185">Reference proteome</keyword>
<evidence type="ECO:0000313" key="2">
    <source>
        <dbReference type="Proteomes" id="UP001221838"/>
    </source>
</evidence>
<comment type="caution">
    <text evidence="1">The sequence shown here is derived from an EMBL/GenBank/DDBJ whole genome shotgun (WGS) entry which is preliminary data.</text>
</comment>
<gene>
    <name evidence="1" type="ORF">POL68_30605</name>
</gene>